<reference evidence="6" key="2">
    <citation type="submission" date="2020-09" db="EMBL/GenBank/DDBJ databases">
        <authorList>
            <person name="Sun Q."/>
            <person name="Zhou Y."/>
        </authorList>
    </citation>
    <scope>NUCLEOTIDE SEQUENCE</scope>
    <source>
        <strain evidence="6">CGMCC 1.16012</strain>
    </source>
</reference>
<feature type="domain" description="OmpA-like" evidence="5">
    <location>
        <begin position="222"/>
        <end position="337"/>
    </location>
</feature>
<sequence>MAQDNPFAPGWDLDPAGSYIRFISTKNVDGKEVVETHSFATFSSVIEPTGDVKIVVKLESVDTNNDLRNVRMRFLFFETFKFPEAIVTTKLTPEMASGVQSSGSSLMTMPFNFEIHGEARQVSTDITVTAEGNDRIVVNSARPFRFRVAEFGLQNNLTKIAQTAGGFQIVPEMDVIFQLAFNRRAGGFGTQVVTAAPAQPAQPVQPVALETQGEFSYEECTGRFEILSETGNIYFSSGSARLQPDSRFVLSEITDIIKRCPRLRVLISGHTDSDGTPNYNQRLSEQRAQSVVQYLIREGIDPLRLYSAGFGEDRPMVPNDSPFNKGRNRRIEFSQFR</sequence>
<reference evidence="6" key="1">
    <citation type="journal article" date="2014" name="Int. J. Syst. Evol. Microbiol.">
        <title>Complete genome sequence of Corynebacterium casei LMG S-19264T (=DSM 44701T), isolated from a smear-ripened cheese.</title>
        <authorList>
            <consortium name="US DOE Joint Genome Institute (JGI-PGF)"/>
            <person name="Walter F."/>
            <person name="Albersmeier A."/>
            <person name="Kalinowski J."/>
            <person name="Ruckert C."/>
        </authorList>
    </citation>
    <scope>NUCLEOTIDE SEQUENCE</scope>
    <source>
        <strain evidence="6">CGMCC 1.16012</strain>
    </source>
</reference>
<dbReference type="SMART" id="SM00867">
    <property type="entry name" value="YceI"/>
    <property type="match status" value="1"/>
</dbReference>
<dbReference type="PANTHER" id="PTHR30329:SF21">
    <property type="entry name" value="LIPOPROTEIN YIAD-RELATED"/>
    <property type="match status" value="1"/>
</dbReference>
<dbReference type="InterPro" id="IPR050330">
    <property type="entry name" value="Bact_OuterMem_StrucFunc"/>
</dbReference>
<dbReference type="PRINTS" id="PR01023">
    <property type="entry name" value="NAFLGMOTY"/>
</dbReference>
<dbReference type="InterPro" id="IPR006664">
    <property type="entry name" value="OMP_bac"/>
</dbReference>
<dbReference type="PRINTS" id="PR01021">
    <property type="entry name" value="OMPADOMAIN"/>
</dbReference>
<dbReference type="InterPro" id="IPR006690">
    <property type="entry name" value="OMPA-like_CS"/>
</dbReference>
<gene>
    <name evidence="6" type="ORF">GCM10011517_06420</name>
</gene>
<dbReference type="PANTHER" id="PTHR30329">
    <property type="entry name" value="STATOR ELEMENT OF FLAGELLAR MOTOR COMPLEX"/>
    <property type="match status" value="1"/>
</dbReference>
<keyword evidence="6" id="KW-0282">Flagellum</keyword>
<name>A0A917AD44_9RHOB</name>
<evidence type="ECO:0000256" key="4">
    <source>
        <dbReference type="PROSITE-ProRule" id="PRU00473"/>
    </source>
</evidence>
<dbReference type="Gene3D" id="3.30.1330.60">
    <property type="entry name" value="OmpA-like domain"/>
    <property type="match status" value="1"/>
</dbReference>
<dbReference type="Gene3D" id="2.40.128.110">
    <property type="entry name" value="Lipid/polyisoprenoid-binding, YceI-like"/>
    <property type="match status" value="1"/>
</dbReference>
<dbReference type="SUPFAM" id="SSF103088">
    <property type="entry name" value="OmpA-like"/>
    <property type="match status" value="1"/>
</dbReference>
<dbReference type="Proteomes" id="UP000606730">
    <property type="component" value="Unassembled WGS sequence"/>
</dbReference>
<keyword evidence="6" id="KW-0966">Cell projection</keyword>
<evidence type="ECO:0000256" key="1">
    <source>
        <dbReference type="ARBA" id="ARBA00004442"/>
    </source>
</evidence>
<dbReference type="PROSITE" id="PS01068">
    <property type="entry name" value="OMPA_1"/>
    <property type="match status" value="1"/>
</dbReference>
<evidence type="ECO:0000259" key="5">
    <source>
        <dbReference type="PROSITE" id="PS51123"/>
    </source>
</evidence>
<organism evidence="6 7">
    <name type="scientific">Actibacterium pelagium</name>
    <dbReference type="NCBI Taxonomy" id="2029103"/>
    <lineage>
        <taxon>Bacteria</taxon>
        <taxon>Pseudomonadati</taxon>
        <taxon>Pseudomonadota</taxon>
        <taxon>Alphaproteobacteria</taxon>
        <taxon>Rhodobacterales</taxon>
        <taxon>Roseobacteraceae</taxon>
        <taxon>Actibacterium</taxon>
    </lineage>
</organism>
<comment type="subcellular location">
    <subcellularLocation>
        <location evidence="1">Cell outer membrane</location>
    </subcellularLocation>
</comment>
<keyword evidence="3" id="KW-0998">Cell outer membrane</keyword>
<dbReference type="EMBL" id="BMKN01000001">
    <property type="protein sequence ID" value="GGE41538.1"/>
    <property type="molecule type" value="Genomic_DNA"/>
</dbReference>
<keyword evidence="6" id="KW-0969">Cilium</keyword>
<comment type="caution">
    <text evidence="6">The sequence shown here is derived from an EMBL/GenBank/DDBJ whole genome shotgun (WGS) entry which is preliminary data.</text>
</comment>
<accession>A0A917AD44</accession>
<evidence type="ECO:0000256" key="2">
    <source>
        <dbReference type="ARBA" id="ARBA00023136"/>
    </source>
</evidence>
<dbReference type="InterPro" id="IPR036737">
    <property type="entry name" value="OmpA-like_sf"/>
</dbReference>
<dbReference type="CDD" id="cd07185">
    <property type="entry name" value="OmpA_C-like"/>
    <property type="match status" value="1"/>
</dbReference>
<keyword evidence="2 4" id="KW-0472">Membrane</keyword>
<dbReference type="SUPFAM" id="SSF101874">
    <property type="entry name" value="YceI-like"/>
    <property type="match status" value="1"/>
</dbReference>
<protein>
    <submittedName>
        <fullName evidence="6">Flagellar motor protein MotB</fullName>
    </submittedName>
</protein>
<dbReference type="GO" id="GO:0009279">
    <property type="term" value="C:cell outer membrane"/>
    <property type="evidence" value="ECO:0007669"/>
    <property type="project" value="UniProtKB-SubCell"/>
</dbReference>
<dbReference type="InterPro" id="IPR036761">
    <property type="entry name" value="TTHA0802/YceI-like_sf"/>
</dbReference>
<dbReference type="Pfam" id="PF04264">
    <property type="entry name" value="YceI"/>
    <property type="match status" value="1"/>
</dbReference>
<keyword evidence="7" id="KW-1185">Reference proteome</keyword>
<evidence type="ECO:0000256" key="3">
    <source>
        <dbReference type="ARBA" id="ARBA00023237"/>
    </source>
</evidence>
<evidence type="ECO:0000313" key="6">
    <source>
        <dbReference type="EMBL" id="GGE41538.1"/>
    </source>
</evidence>
<dbReference type="AlphaFoldDB" id="A0A917AD44"/>
<evidence type="ECO:0000313" key="7">
    <source>
        <dbReference type="Proteomes" id="UP000606730"/>
    </source>
</evidence>
<proteinExistence type="predicted"/>
<dbReference type="Pfam" id="PF00691">
    <property type="entry name" value="OmpA"/>
    <property type="match status" value="1"/>
</dbReference>
<dbReference type="InterPro" id="IPR006665">
    <property type="entry name" value="OmpA-like"/>
</dbReference>
<dbReference type="PROSITE" id="PS51123">
    <property type="entry name" value="OMPA_2"/>
    <property type="match status" value="1"/>
</dbReference>
<dbReference type="InterPro" id="IPR007372">
    <property type="entry name" value="Lipid/polyisoprenoid-bd_YceI"/>
</dbReference>